<evidence type="ECO:0000256" key="2">
    <source>
        <dbReference type="ARBA" id="ARBA00023015"/>
    </source>
</evidence>
<dbReference type="Gene3D" id="3.40.190.10">
    <property type="entry name" value="Periplasmic binding protein-like II"/>
    <property type="match status" value="2"/>
</dbReference>
<keyword evidence="7" id="KW-1185">Reference proteome</keyword>
<dbReference type="InterPro" id="IPR036390">
    <property type="entry name" value="WH_DNA-bd_sf"/>
</dbReference>
<keyword evidence="3" id="KW-0238">DNA-binding</keyword>
<accession>A0ABW7HK46</accession>
<organism evidence="6 7">
    <name type="scientific">Pelomonas candidula</name>
    <dbReference type="NCBI Taxonomy" id="3299025"/>
    <lineage>
        <taxon>Bacteria</taxon>
        <taxon>Pseudomonadati</taxon>
        <taxon>Pseudomonadota</taxon>
        <taxon>Betaproteobacteria</taxon>
        <taxon>Burkholderiales</taxon>
        <taxon>Sphaerotilaceae</taxon>
        <taxon>Roseateles</taxon>
    </lineage>
</organism>
<dbReference type="Pfam" id="PF03466">
    <property type="entry name" value="LysR_substrate"/>
    <property type="match status" value="1"/>
</dbReference>
<comment type="similarity">
    <text evidence="1">Belongs to the LysR transcriptional regulatory family.</text>
</comment>
<dbReference type="CDD" id="cd08459">
    <property type="entry name" value="PBP2_DntR_NahR_LinR_like"/>
    <property type="match status" value="1"/>
</dbReference>
<evidence type="ECO:0000256" key="1">
    <source>
        <dbReference type="ARBA" id="ARBA00009437"/>
    </source>
</evidence>
<dbReference type="PRINTS" id="PR00039">
    <property type="entry name" value="HTHLYSR"/>
</dbReference>
<evidence type="ECO:0000313" key="6">
    <source>
        <dbReference type="EMBL" id="MFG6490240.1"/>
    </source>
</evidence>
<protein>
    <submittedName>
        <fullName evidence="6">LysR family transcriptional regulator</fullName>
    </submittedName>
</protein>
<reference evidence="6 7" key="1">
    <citation type="submission" date="2024-08" db="EMBL/GenBank/DDBJ databases">
        <authorList>
            <person name="Lu H."/>
        </authorList>
    </citation>
    <scope>NUCLEOTIDE SEQUENCE [LARGE SCALE GENOMIC DNA]</scope>
    <source>
        <strain evidence="6 7">BYS78W</strain>
    </source>
</reference>
<dbReference type="Proteomes" id="UP001606134">
    <property type="component" value="Unassembled WGS sequence"/>
</dbReference>
<evidence type="ECO:0000259" key="5">
    <source>
        <dbReference type="PROSITE" id="PS50931"/>
    </source>
</evidence>
<proteinExistence type="inferred from homology"/>
<feature type="domain" description="HTH lysR-type" evidence="5">
    <location>
        <begin position="9"/>
        <end position="66"/>
    </location>
</feature>
<sequence length="322" mass="34935">MNDLPPDLLDPKLLKLFDVLYRTGSVTRSAELLGLSQPTISIWLQRLRRQVGDALFVRTPEGMAPTPRAEALIGPAREVLDGLRRLMAVQPAFDPATAQRRFRICMTDASHVTLLPTLLARVRAEAPDVRLEAGRMDDGVAQALASGEADLALGYAPWLASGIYQQTLYAQDWVCLANSAHPRIGKTLSLARYRQEAHVTVSPGTGQGLLEAALAAHGVERRVLLDLPGFLGLGAVISSTDLIVTLPRHIGETLAQASGLTVLACPLKVEGFDVKQHWHARYHEEPGNRWLRGLLAELFMARHRTAATRPAAAPAAAAARAR</sequence>
<keyword evidence="2" id="KW-0805">Transcription regulation</keyword>
<dbReference type="InterPro" id="IPR050389">
    <property type="entry name" value="LysR-type_TF"/>
</dbReference>
<dbReference type="SUPFAM" id="SSF46785">
    <property type="entry name" value="Winged helix' DNA-binding domain"/>
    <property type="match status" value="1"/>
</dbReference>
<dbReference type="RefSeq" id="WP_394417110.1">
    <property type="nucleotide sequence ID" value="NZ_JBIGIC010000020.1"/>
</dbReference>
<dbReference type="Gene3D" id="1.10.10.10">
    <property type="entry name" value="Winged helix-like DNA-binding domain superfamily/Winged helix DNA-binding domain"/>
    <property type="match status" value="1"/>
</dbReference>
<dbReference type="PANTHER" id="PTHR30118">
    <property type="entry name" value="HTH-TYPE TRANSCRIPTIONAL REGULATOR LEUO-RELATED"/>
    <property type="match status" value="1"/>
</dbReference>
<evidence type="ECO:0000256" key="4">
    <source>
        <dbReference type="ARBA" id="ARBA00023163"/>
    </source>
</evidence>
<evidence type="ECO:0000256" key="3">
    <source>
        <dbReference type="ARBA" id="ARBA00023125"/>
    </source>
</evidence>
<comment type="caution">
    <text evidence="6">The sequence shown here is derived from an EMBL/GenBank/DDBJ whole genome shotgun (WGS) entry which is preliminary data.</text>
</comment>
<dbReference type="PANTHER" id="PTHR30118:SF15">
    <property type="entry name" value="TRANSCRIPTIONAL REGULATORY PROTEIN"/>
    <property type="match status" value="1"/>
</dbReference>
<dbReference type="SUPFAM" id="SSF53850">
    <property type="entry name" value="Periplasmic binding protein-like II"/>
    <property type="match status" value="1"/>
</dbReference>
<dbReference type="PROSITE" id="PS50931">
    <property type="entry name" value="HTH_LYSR"/>
    <property type="match status" value="1"/>
</dbReference>
<dbReference type="EMBL" id="JBIGIC010000020">
    <property type="protein sequence ID" value="MFG6490240.1"/>
    <property type="molecule type" value="Genomic_DNA"/>
</dbReference>
<name>A0ABW7HK46_9BURK</name>
<dbReference type="InterPro" id="IPR005119">
    <property type="entry name" value="LysR_subst-bd"/>
</dbReference>
<keyword evidence="4" id="KW-0804">Transcription</keyword>
<dbReference type="InterPro" id="IPR000847">
    <property type="entry name" value="LysR_HTH_N"/>
</dbReference>
<gene>
    <name evidence="6" type="ORF">ACG04R_26445</name>
</gene>
<dbReference type="Pfam" id="PF00126">
    <property type="entry name" value="HTH_1"/>
    <property type="match status" value="1"/>
</dbReference>
<evidence type="ECO:0000313" key="7">
    <source>
        <dbReference type="Proteomes" id="UP001606134"/>
    </source>
</evidence>
<dbReference type="InterPro" id="IPR036388">
    <property type="entry name" value="WH-like_DNA-bd_sf"/>
</dbReference>